<dbReference type="EMBL" id="LR796837">
    <property type="protein sequence ID" value="CAB4168894.1"/>
    <property type="molecule type" value="Genomic_DNA"/>
</dbReference>
<gene>
    <name evidence="2" type="ORF">UFOVP1516_34</name>
    <name evidence="1" type="ORF">UFOVP887_10</name>
</gene>
<evidence type="ECO:0000313" key="2">
    <source>
        <dbReference type="EMBL" id="CAB5226820.1"/>
    </source>
</evidence>
<evidence type="ECO:0000313" key="1">
    <source>
        <dbReference type="EMBL" id="CAB4168894.1"/>
    </source>
</evidence>
<dbReference type="EMBL" id="LR798364">
    <property type="protein sequence ID" value="CAB5226820.1"/>
    <property type="molecule type" value="Genomic_DNA"/>
</dbReference>
<sequence length="81" mass="8795">MSALLNALMTRQPSNVVDVERLGPGSVVVVKSGFGGDAPETVTLDGFEWDGKNGKSTIDYVDKDGDGRWAYTDQIQRVISY</sequence>
<protein>
    <submittedName>
        <fullName evidence="2">Uncharacterized protein</fullName>
    </submittedName>
</protein>
<accession>A0A6J7X793</accession>
<proteinExistence type="predicted"/>
<reference evidence="2" key="1">
    <citation type="submission" date="2020-05" db="EMBL/GenBank/DDBJ databases">
        <authorList>
            <person name="Chiriac C."/>
            <person name="Salcher M."/>
            <person name="Ghai R."/>
            <person name="Kavagutti S V."/>
        </authorList>
    </citation>
    <scope>NUCLEOTIDE SEQUENCE</scope>
</reference>
<name>A0A6J7X793_9CAUD</name>
<organism evidence="2">
    <name type="scientific">uncultured Caudovirales phage</name>
    <dbReference type="NCBI Taxonomy" id="2100421"/>
    <lineage>
        <taxon>Viruses</taxon>
        <taxon>Duplodnaviria</taxon>
        <taxon>Heunggongvirae</taxon>
        <taxon>Uroviricota</taxon>
        <taxon>Caudoviricetes</taxon>
        <taxon>Peduoviridae</taxon>
        <taxon>Maltschvirus</taxon>
        <taxon>Maltschvirus maltsch</taxon>
    </lineage>
</organism>